<evidence type="ECO:0000256" key="6">
    <source>
        <dbReference type="ARBA" id="ARBA00022490"/>
    </source>
</evidence>
<keyword evidence="12" id="KW-0342">GTP-binding</keyword>
<evidence type="ECO:0000256" key="3">
    <source>
        <dbReference type="ARBA" id="ARBA00004514"/>
    </source>
</evidence>
<name>A0A671NU77_9TELE</name>
<evidence type="ECO:0000256" key="11">
    <source>
        <dbReference type="ARBA" id="ARBA00023128"/>
    </source>
</evidence>
<organism evidence="19 20">
    <name type="scientific">Sinocyclocheilus anshuiensis</name>
    <dbReference type="NCBI Taxonomy" id="1608454"/>
    <lineage>
        <taxon>Eukaryota</taxon>
        <taxon>Metazoa</taxon>
        <taxon>Chordata</taxon>
        <taxon>Craniata</taxon>
        <taxon>Vertebrata</taxon>
        <taxon>Euteleostomi</taxon>
        <taxon>Actinopterygii</taxon>
        <taxon>Neopterygii</taxon>
        <taxon>Teleostei</taxon>
        <taxon>Ostariophysi</taxon>
        <taxon>Cypriniformes</taxon>
        <taxon>Cyprinidae</taxon>
        <taxon>Cyprininae</taxon>
        <taxon>Sinocyclocheilus</taxon>
    </lineage>
</organism>
<dbReference type="InterPro" id="IPR045058">
    <property type="entry name" value="GIMA/IAN/Toc"/>
</dbReference>
<dbReference type="GO" id="GO:0005794">
    <property type="term" value="C:Golgi apparatus"/>
    <property type="evidence" value="ECO:0007669"/>
    <property type="project" value="UniProtKB-SubCell"/>
</dbReference>
<dbReference type="PROSITE" id="PS51720">
    <property type="entry name" value="G_AIG1"/>
    <property type="match status" value="2"/>
</dbReference>
<comment type="function">
    <text evidence="13">Exerts an anti-apoptotic effect in the immune system and is involved in responses to infections.</text>
</comment>
<dbReference type="Pfam" id="PF04548">
    <property type="entry name" value="AIG1"/>
    <property type="match status" value="3"/>
</dbReference>
<keyword evidence="10" id="KW-0333">Golgi apparatus</keyword>
<proteinExistence type="inferred from homology"/>
<evidence type="ECO:0000313" key="19">
    <source>
        <dbReference type="Ensembl" id="ENSSANP00000049240.1"/>
    </source>
</evidence>
<keyword evidence="16" id="KW-0175">Coiled coil</keyword>
<dbReference type="SUPFAM" id="SSF52540">
    <property type="entry name" value="P-loop containing nucleoside triphosphate hydrolases"/>
    <property type="match status" value="2"/>
</dbReference>
<dbReference type="Ensembl" id="ENSSANT00000052350.1">
    <property type="protein sequence ID" value="ENSSANP00000049240.1"/>
    <property type="gene ID" value="ENSSANG00000024744.1"/>
</dbReference>
<dbReference type="Gene3D" id="3.40.50.300">
    <property type="entry name" value="P-loop containing nucleotide triphosphate hydrolases"/>
    <property type="match status" value="3"/>
</dbReference>
<dbReference type="Proteomes" id="UP000472260">
    <property type="component" value="Unassembled WGS sequence"/>
</dbReference>
<sequence length="721" mass="83967">MRQTLNCVSLCHPGVHVFLLIVPDAPLNNEDKAEMEEIQKIFSSRINKHIMILIMQDSEHQTAELNEETQSVIESFGGRHHYFGPSTQESTLMENIEQMLEENRGGFFSTETLLEAQMKKLLQFEEMKKKLNSLEAHLLSQVSRENTDDELRIVLLGKTGVGTGSTILGRDAFKAEASFESATKESQRETSEINGRRVTVIDTPGLFDTELSNEEIQREIRHCISMILPGPHVFLLLIPLGRFTKHEEASVKIIQETFGEKSLMYTMVLFTRGDDLKDKTIEECLGKPGSPLMKLIEACGNRYHVFNNNQTGDRTQVSDLLEKIDAMLKANGGSFYSCKMFSEMEREKQEQQMKILMDRVREREEEMKQERETFKHEIEQLKQENKKVKTEKEKFQIKYNTETERLMNRIENETKKEKSSMREEEYKTLMKDREEKERKMLEQMKQERTQWEKQKQDERQKREEEKIEQEKQKFELYKQQQSPDRDYGMMQKRQRVPVNIQDTPVSSLSPIRIVLLGRGGAGKSAAGNTILGQKEFRSEISVTAVTRECSAAHTTVSGRSVSVVDAPEFTYINTEQSMTEKRRSVYLSSPGPHAFLIVFPLNMWFTEHEQQIIQKIEMMFGQEVLKYSIILFTYGDLLKEETSEELIEKNYVVRLAVQQCGGRYQVFNNRDQNNRKQVNDLLQKIDTMIEQNGGGHYSNQMLEDDLRFRREEKQRQYCVCS</sequence>
<evidence type="ECO:0000313" key="20">
    <source>
        <dbReference type="Proteomes" id="UP000472260"/>
    </source>
</evidence>
<dbReference type="AlphaFoldDB" id="A0A671NU77"/>
<evidence type="ECO:0000256" key="8">
    <source>
        <dbReference type="ARBA" id="ARBA00022741"/>
    </source>
</evidence>
<evidence type="ECO:0000259" key="18">
    <source>
        <dbReference type="PROSITE" id="PS51720"/>
    </source>
</evidence>
<reference evidence="19" key="2">
    <citation type="submission" date="2025-09" db="UniProtKB">
        <authorList>
            <consortium name="Ensembl"/>
        </authorList>
    </citation>
    <scope>IDENTIFICATION</scope>
</reference>
<dbReference type="GO" id="GO:0005739">
    <property type="term" value="C:mitochondrion"/>
    <property type="evidence" value="ECO:0007669"/>
    <property type="project" value="UniProtKB-SubCell"/>
</dbReference>
<reference evidence="19" key="1">
    <citation type="submission" date="2025-08" db="UniProtKB">
        <authorList>
            <consortium name="Ensembl"/>
        </authorList>
    </citation>
    <scope>IDENTIFICATION</scope>
</reference>
<keyword evidence="9" id="KW-0256">Endoplasmic reticulum</keyword>
<dbReference type="FunFam" id="3.40.50.300:FF:000536">
    <property type="entry name" value="GTPase IMAP family member 8"/>
    <property type="match status" value="1"/>
</dbReference>
<keyword evidence="20" id="KW-1185">Reference proteome</keyword>
<feature type="domain" description="AIG1-type G" evidence="18">
    <location>
        <begin position="148"/>
        <end position="345"/>
    </location>
</feature>
<evidence type="ECO:0000256" key="1">
    <source>
        <dbReference type="ARBA" id="ARBA00004173"/>
    </source>
</evidence>
<evidence type="ECO:0000256" key="16">
    <source>
        <dbReference type="SAM" id="Coils"/>
    </source>
</evidence>
<dbReference type="GO" id="GO:0005829">
    <property type="term" value="C:cytosol"/>
    <property type="evidence" value="ECO:0007669"/>
    <property type="project" value="UniProtKB-SubCell"/>
</dbReference>
<protein>
    <recommendedName>
        <fullName evidence="14">GTPase IMAP family member 8</fullName>
    </recommendedName>
    <alternativeName>
        <fullName evidence="15">Immune-associated nucleotide-binding protein 9</fullName>
    </alternativeName>
</protein>
<dbReference type="FunFam" id="3.40.50.300:FF:000366">
    <property type="entry name" value="GTPase, IMAP family member 2"/>
    <property type="match status" value="1"/>
</dbReference>
<evidence type="ECO:0000256" key="17">
    <source>
        <dbReference type="SAM" id="MobiDB-lite"/>
    </source>
</evidence>
<dbReference type="PANTHER" id="PTHR10903:SF186">
    <property type="entry name" value="GTPASE IMAP FAMILY MEMBER 4-LIKE-RELATED"/>
    <property type="match status" value="1"/>
</dbReference>
<evidence type="ECO:0000256" key="4">
    <source>
        <dbReference type="ARBA" id="ARBA00004555"/>
    </source>
</evidence>
<evidence type="ECO:0000256" key="2">
    <source>
        <dbReference type="ARBA" id="ARBA00004240"/>
    </source>
</evidence>
<evidence type="ECO:0000256" key="9">
    <source>
        <dbReference type="ARBA" id="ARBA00022824"/>
    </source>
</evidence>
<dbReference type="InterPro" id="IPR027417">
    <property type="entry name" value="P-loop_NTPase"/>
</dbReference>
<dbReference type="InterPro" id="IPR006703">
    <property type="entry name" value="G_AIG1"/>
</dbReference>
<feature type="region of interest" description="Disordered" evidence="17">
    <location>
        <begin position="443"/>
        <end position="473"/>
    </location>
</feature>
<evidence type="ECO:0000256" key="7">
    <source>
        <dbReference type="ARBA" id="ARBA00022737"/>
    </source>
</evidence>
<feature type="domain" description="AIG1-type G" evidence="18">
    <location>
        <begin position="508"/>
        <end position="706"/>
    </location>
</feature>
<dbReference type="CDD" id="cd01852">
    <property type="entry name" value="AIG1"/>
    <property type="match status" value="2"/>
</dbReference>
<evidence type="ECO:0000256" key="15">
    <source>
        <dbReference type="ARBA" id="ARBA00077278"/>
    </source>
</evidence>
<evidence type="ECO:0000256" key="14">
    <source>
        <dbReference type="ARBA" id="ARBA00073539"/>
    </source>
</evidence>
<evidence type="ECO:0000256" key="12">
    <source>
        <dbReference type="ARBA" id="ARBA00023134"/>
    </source>
</evidence>
<evidence type="ECO:0000256" key="5">
    <source>
        <dbReference type="ARBA" id="ARBA00008535"/>
    </source>
</evidence>
<keyword evidence="7" id="KW-0677">Repeat</keyword>
<comment type="similarity">
    <text evidence="5">Belongs to the TRAFAC class TrmE-Era-EngA-EngB-Septin-like GTPase superfamily. AIG1/Toc34/Toc159-like paraseptin GTPase family. IAN subfamily.</text>
</comment>
<evidence type="ECO:0000256" key="10">
    <source>
        <dbReference type="ARBA" id="ARBA00023034"/>
    </source>
</evidence>
<comment type="subcellular location">
    <subcellularLocation>
        <location evidence="3">Cytoplasm</location>
        <location evidence="3">Cytosol</location>
    </subcellularLocation>
    <subcellularLocation>
        <location evidence="2">Endoplasmic reticulum</location>
    </subcellularLocation>
    <subcellularLocation>
        <location evidence="4">Golgi apparatus</location>
    </subcellularLocation>
    <subcellularLocation>
        <location evidence="1">Mitochondrion</location>
    </subcellularLocation>
</comment>
<keyword evidence="6" id="KW-0963">Cytoplasm</keyword>
<feature type="coiled-coil region" evidence="16">
    <location>
        <begin position="346"/>
        <end position="398"/>
    </location>
</feature>
<dbReference type="GO" id="GO:0005783">
    <property type="term" value="C:endoplasmic reticulum"/>
    <property type="evidence" value="ECO:0007669"/>
    <property type="project" value="UniProtKB-SubCell"/>
</dbReference>
<dbReference type="GO" id="GO:0005525">
    <property type="term" value="F:GTP binding"/>
    <property type="evidence" value="ECO:0007669"/>
    <property type="project" value="UniProtKB-KW"/>
</dbReference>
<dbReference type="PANTHER" id="PTHR10903">
    <property type="entry name" value="GTPASE, IMAP FAMILY MEMBER-RELATED"/>
    <property type="match status" value="1"/>
</dbReference>
<evidence type="ECO:0000256" key="13">
    <source>
        <dbReference type="ARBA" id="ARBA00056809"/>
    </source>
</evidence>
<keyword evidence="11" id="KW-0496">Mitochondrion</keyword>
<keyword evidence="8" id="KW-0547">Nucleotide-binding</keyword>
<accession>A0A671NU77</accession>